<name>A0A4R1S3N7_HYDET</name>
<evidence type="ECO:0000313" key="1">
    <source>
        <dbReference type="EMBL" id="TCL73250.1"/>
    </source>
</evidence>
<dbReference type="EMBL" id="SLUN01000005">
    <property type="protein sequence ID" value="TCL73250.1"/>
    <property type="molecule type" value="Genomic_DNA"/>
</dbReference>
<evidence type="ECO:0000313" key="2">
    <source>
        <dbReference type="Proteomes" id="UP000295008"/>
    </source>
</evidence>
<organism evidence="1 2">
    <name type="scientific">Hydrogenispora ethanolica</name>
    <dbReference type="NCBI Taxonomy" id="1082276"/>
    <lineage>
        <taxon>Bacteria</taxon>
        <taxon>Bacillati</taxon>
        <taxon>Bacillota</taxon>
        <taxon>Hydrogenispora</taxon>
    </lineage>
</organism>
<reference evidence="1 2" key="1">
    <citation type="submission" date="2019-03" db="EMBL/GenBank/DDBJ databases">
        <title>Genomic Encyclopedia of Type Strains, Phase IV (KMG-IV): sequencing the most valuable type-strain genomes for metagenomic binning, comparative biology and taxonomic classification.</title>
        <authorList>
            <person name="Goeker M."/>
        </authorList>
    </citation>
    <scope>NUCLEOTIDE SEQUENCE [LARGE SCALE GENOMIC DNA]</scope>
    <source>
        <strain evidence="1 2">LX-B</strain>
    </source>
</reference>
<proteinExistence type="predicted"/>
<protein>
    <submittedName>
        <fullName evidence="1">Uncharacterized protein</fullName>
    </submittedName>
</protein>
<comment type="caution">
    <text evidence="1">The sequence shown here is derived from an EMBL/GenBank/DDBJ whole genome shotgun (WGS) entry which is preliminary data.</text>
</comment>
<keyword evidence="2" id="KW-1185">Reference proteome</keyword>
<dbReference type="RefSeq" id="WP_132013405.1">
    <property type="nucleotide sequence ID" value="NZ_SLUN01000005.1"/>
</dbReference>
<sequence>MQKSVKLVVIGIVVLLAMLLSTGVLLSAVNNARLKPAAPVVFRSTNKNKTALDLTSPETTLQSYYKCMQAGDWDGVVQCYDLKTFALAKPVPIKNFQIVKKIVYEGTETTTWNIKGSPGPAQPGDVELQVKLSYQGGPIPVQDDQSGSYAYLLRKFDDKWMIIAHQVRR</sequence>
<gene>
    <name evidence="1" type="ORF">EDC14_1005112</name>
</gene>
<dbReference type="AlphaFoldDB" id="A0A4R1S3N7"/>
<dbReference type="Proteomes" id="UP000295008">
    <property type="component" value="Unassembled WGS sequence"/>
</dbReference>
<accession>A0A4R1S3N7</accession>